<dbReference type="Gene3D" id="3.20.20.100">
    <property type="entry name" value="NADP-dependent oxidoreductase domain"/>
    <property type="match status" value="1"/>
</dbReference>
<evidence type="ECO:0000313" key="3">
    <source>
        <dbReference type="Proteomes" id="UP001190700"/>
    </source>
</evidence>
<evidence type="ECO:0000313" key="2">
    <source>
        <dbReference type="EMBL" id="KAK3254545.1"/>
    </source>
</evidence>
<organism evidence="2 3">
    <name type="scientific">Cymbomonas tetramitiformis</name>
    <dbReference type="NCBI Taxonomy" id="36881"/>
    <lineage>
        <taxon>Eukaryota</taxon>
        <taxon>Viridiplantae</taxon>
        <taxon>Chlorophyta</taxon>
        <taxon>Pyramimonadophyceae</taxon>
        <taxon>Pyramimonadales</taxon>
        <taxon>Pyramimonadaceae</taxon>
        <taxon>Cymbomonas</taxon>
    </lineage>
</organism>
<gene>
    <name evidence="2" type="ORF">CYMTET_36242</name>
</gene>
<dbReference type="InterPro" id="IPR023210">
    <property type="entry name" value="NADP_OxRdtase_dom"/>
</dbReference>
<keyword evidence="3" id="KW-1185">Reference proteome</keyword>
<dbReference type="CDD" id="cd19071">
    <property type="entry name" value="AKR_AKR1-5-like"/>
    <property type="match status" value="1"/>
</dbReference>
<accession>A0AAE0F7V8</accession>
<feature type="domain" description="NADP-dependent oxidoreductase" evidence="1">
    <location>
        <begin position="2"/>
        <end position="117"/>
    </location>
</feature>
<dbReference type="AlphaFoldDB" id="A0AAE0F7V8"/>
<dbReference type="InterPro" id="IPR020471">
    <property type="entry name" value="AKR"/>
</dbReference>
<reference evidence="2 3" key="1">
    <citation type="journal article" date="2015" name="Genome Biol. Evol.">
        <title>Comparative Genomics of a Bacterivorous Green Alga Reveals Evolutionary Causalities and Consequences of Phago-Mixotrophic Mode of Nutrition.</title>
        <authorList>
            <person name="Burns J.A."/>
            <person name="Paasch A."/>
            <person name="Narechania A."/>
            <person name="Kim E."/>
        </authorList>
    </citation>
    <scope>NUCLEOTIDE SEQUENCE [LARGE SCALE GENOMIC DNA]</scope>
    <source>
        <strain evidence="2 3">PLY_AMNH</strain>
    </source>
</reference>
<evidence type="ECO:0000259" key="1">
    <source>
        <dbReference type="Pfam" id="PF00248"/>
    </source>
</evidence>
<dbReference type="SUPFAM" id="SSF51430">
    <property type="entry name" value="NAD(P)-linked oxidoreductase"/>
    <property type="match status" value="1"/>
</dbReference>
<feature type="non-terminal residue" evidence="2">
    <location>
        <position position="1"/>
    </location>
</feature>
<dbReference type="Pfam" id="PF00248">
    <property type="entry name" value="Aldo_ket_red"/>
    <property type="match status" value="1"/>
</dbReference>
<dbReference type="Proteomes" id="UP001190700">
    <property type="component" value="Unassembled WGS sequence"/>
</dbReference>
<dbReference type="PRINTS" id="PR00069">
    <property type="entry name" value="ALDKETRDTASE"/>
</dbReference>
<dbReference type="GO" id="GO:0016491">
    <property type="term" value="F:oxidoreductase activity"/>
    <property type="evidence" value="ECO:0007669"/>
    <property type="project" value="InterPro"/>
</dbReference>
<protein>
    <recommendedName>
        <fullName evidence="1">NADP-dependent oxidoreductase domain-containing protein</fullName>
    </recommendedName>
</protein>
<proteinExistence type="predicted"/>
<dbReference type="EMBL" id="LGRX02023450">
    <property type="protein sequence ID" value="KAK3254545.1"/>
    <property type="molecule type" value="Genomic_DNA"/>
</dbReference>
<sequence length="152" mass="17092">LWNDKHKKADVIAACQASLRHLRLRHLDLYLIHWPVTGNSGDTVEPSIQETWQAMEKLVDMGMVKAIVQKMKEVLKYARIRPSVLQVEIHPYFRNEALVEWCAAEGIHVTAYSPLGSPDSATMLHRTAPVLMQDPAVQAITSRIGRDVGQVS</sequence>
<name>A0AAE0F7V8_9CHLO</name>
<dbReference type="InterPro" id="IPR036812">
    <property type="entry name" value="NAD(P)_OxRdtase_dom_sf"/>
</dbReference>
<comment type="caution">
    <text evidence="2">The sequence shown here is derived from an EMBL/GenBank/DDBJ whole genome shotgun (WGS) entry which is preliminary data.</text>
</comment>
<dbReference type="PANTHER" id="PTHR11732">
    <property type="entry name" value="ALDO/KETO REDUCTASE"/>
    <property type="match status" value="1"/>
</dbReference>